<feature type="domain" description="Acyltransferase 3" evidence="2">
    <location>
        <begin position="17"/>
        <end position="362"/>
    </location>
</feature>
<accession>A0A941IL79</accession>
<feature type="transmembrane region" description="Helical" evidence="1">
    <location>
        <begin position="246"/>
        <end position="264"/>
    </location>
</feature>
<sequence length="377" mass="42658">MSAPAPPRATGFSRLPSLTGLRWLAAFIVFGYHIGTIGVIHRPPSPPGAPPNPGGRLLRSWEAVFGQGDIGVAFFFVLSGFVLTWVAKPGDSHTAFWRRRIAKIYPNHAVTWAIVLGIGLLWGERISKVVALLNLALVQPWFYGSYHGAGIGYSVNTVSWSLGCEAFFYLSFPFIAPQLRKLSVNQLYWTAFMLVGLTYCLQQWQFYIFPHNPVRSYWFVYMFPPVRSIEFWLGVITALLVKRGRWYGPGLWMATLFAVGVYYLNGTNWIPLNLHTIYFDVACCVLIAAAAKADLSGTWSPWRWRPLVFLGEISFAFYLVHVELIQQIMRLWRPEGWHGGTALLVVFALLAGATGLAYLLYRWVEMPCMRLLRPKKS</sequence>
<dbReference type="InterPro" id="IPR050879">
    <property type="entry name" value="Acyltransferase_3"/>
</dbReference>
<feature type="transmembrane region" description="Helical" evidence="1">
    <location>
        <begin position="20"/>
        <end position="40"/>
    </location>
</feature>
<keyword evidence="4" id="KW-1185">Reference proteome</keyword>
<dbReference type="PANTHER" id="PTHR23028:SF53">
    <property type="entry name" value="ACYL_TRANSF_3 DOMAIN-CONTAINING PROTEIN"/>
    <property type="match status" value="1"/>
</dbReference>
<feature type="transmembrane region" description="Helical" evidence="1">
    <location>
        <begin position="341"/>
        <end position="361"/>
    </location>
</feature>
<dbReference type="GO" id="GO:0009103">
    <property type="term" value="P:lipopolysaccharide biosynthetic process"/>
    <property type="evidence" value="ECO:0007669"/>
    <property type="project" value="TreeGrafter"/>
</dbReference>
<gene>
    <name evidence="3" type="ORF">KDK95_13695</name>
</gene>
<dbReference type="EMBL" id="JAGSOH010000033">
    <property type="protein sequence ID" value="MBR7827366.1"/>
    <property type="molecule type" value="Genomic_DNA"/>
</dbReference>
<dbReference type="Proteomes" id="UP000676325">
    <property type="component" value="Unassembled WGS sequence"/>
</dbReference>
<feature type="transmembrane region" description="Helical" evidence="1">
    <location>
        <begin position="104"/>
        <end position="122"/>
    </location>
</feature>
<feature type="transmembrane region" description="Helical" evidence="1">
    <location>
        <begin position="187"/>
        <end position="206"/>
    </location>
</feature>
<feature type="transmembrane region" description="Helical" evidence="1">
    <location>
        <begin position="158"/>
        <end position="175"/>
    </location>
</feature>
<keyword evidence="1" id="KW-0812">Transmembrane</keyword>
<dbReference type="AlphaFoldDB" id="A0A941IL79"/>
<dbReference type="GO" id="GO:0016020">
    <property type="term" value="C:membrane"/>
    <property type="evidence" value="ECO:0007669"/>
    <property type="project" value="TreeGrafter"/>
</dbReference>
<comment type="caution">
    <text evidence="3">The sequence shown here is derived from an EMBL/GenBank/DDBJ whole genome shotgun (WGS) entry which is preliminary data.</text>
</comment>
<feature type="transmembrane region" description="Helical" evidence="1">
    <location>
        <begin position="61"/>
        <end position="84"/>
    </location>
</feature>
<keyword evidence="1" id="KW-0472">Membrane</keyword>
<evidence type="ECO:0000259" key="2">
    <source>
        <dbReference type="Pfam" id="PF01757"/>
    </source>
</evidence>
<proteinExistence type="predicted"/>
<evidence type="ECO:0000256" key="1">
    <source>
        <dbReference type="SAM" id="Phobius"/>
    </source>
</evidence>
<keyword evidence="3" id="KW-0012">Acyltransferase</keyword>
<dbReference type="GO" id="GO:0016747">
    <property type="term" value="F:acyltransferase activity, transferring groups other than amino-acyl groups"/>
    <property type="evidence" value="ECO:0007669"/>
    <property type="project" value="InterPro"/>
</dbReference>
<evidence type="ECO:0000313" key="4">
    <source>
        <dbReference type="Proteomes" id="UP000676325"/>
    </source>
</evidence>
<evidence type="ECO:0000313" key="3">
    <source>
        <dbReference type="EMBL" id="MBR7827366.1"/>
    </source>
</evidence>
<dbReference type="PANTHER" id="PTHR23028">
    <property type="entry name" value="ACETYLTRANSFERASE"/>
    <property type="match status" value="1"/>
</dbReference>
<organism evidence="3 4">
    <name type="scientific">Actinospica acidithermotolerans</name>
    <dbReference type="NCBI Taxonomy" id="2828514"/>
    <lineage>
        <taxon>Bacteria</taxon>
        <taxon>Bacillati</taxon>
        <taxon>Actinomycetota</taxon>
        <taxon>Actinomycetes</taxon>
        <taxon>Catenulisporales</taxon>
        <taxon>Actinospicaceae</taxon>
        <taxon>Actinospica</taxon>
    </lineage>
</organism>
<dbReference type="RefSeq" id="WP_212518512.1">
    <property type="nucleotide sequence ID" value="NZ_JAGSOH010000033.1"/>
</dbReference>
<keyword evidence="3" id="KW-0808">Transferase</keyword>
<feature type="transmembrane region" description="Helical" evidence="1">
    <location>
        <begin position="218"/>
        <end position="241"/>
    </location>
</feature>
<keyword evidence="1" id="KW-1133">Transmembrane helix</keyword>
<dbReference type="InterPro" id="IPR002656">
    <property type="entry name" value="Acyl_transf_3_dom"/>
</dbReference>
<name>A0A941IL79_9ACTN</name>
<reference evidence="3" key="1">
    <citation type="submission" date="2021-04" db="EMBL/GenBank/DDBJ databases">
        <title>Genome based classification of Actinospica acidithermotolerans sp. nov., an actinobacterium isolated from an Indonesian hot spring.</title>
        <authorList>
            <person name="Kusuma A.B."/>
            <person name="Putra K.E."/>
            <person name="Nafisah S."/>
            <person name="Loh J."/>
            <person name="Nouioui I."/>
            <person name="Goodfellow M."/>
        </authorList>
    </citation>
    <scope>NUCLEOTIDE SEQUENCE</scope>
    <source>
        <strain evidence="3">MGRD01-02</strain>
    </source>
</reference>
<dbReference type="Pfam" id="PF01757">
    <property type="entry name" value="Acyl_transf_3"/>
    <property type="match status" value="1"/>
</dbReference>
<protein>
    <submittedName>
        <fullName evidence="3">Acyltransferase</fullName>
    </submittedName>
</protein>